<dbReference type="SMART" id="SM00256">
    <property type="entry name" value="FBOX"/>
    <property type="match status" value="1"/>
</dbReference>
<dbReference type="InterPro" id="IPR036047">
    <property type="entry name" value="F-box-like_dom_sf"/>
</dbReference>
<dbReference type="SUPFAM" id="SSF50965">
    <property type="entry name" value="Galactose oxidase, central domain"/>
    <property type="match status" value="1"/>
</dbReference>
<comment type="caution">
    <text evidence="2">The sequence shown here is derived from an EMBL/GenBank/DDBJ whole genome shotgun (WGS) entry which is preliminary data.</text>
</comment>
<protein>
    <recommendedName>
        <fullName evidence="1">F-box domain-containing protein</fullName>
    </recommendedName>
</protein>
<proteinExistence type="predicted"/>
<dbReference type="PANTHER" id="PTHR31672:SF13">
    <property type="entry name" value="F-BOX PROTEIN CPR30-LIKE"/>
    <property type="match status" value="1"/>
</dbReference>
<dbReference type="InterPro" id="IPR015915">
    <property type="entry name" value="Kelch-typ_b-propeller"/>
</dbReference>
<dbReference type="InterPro" id="IPR001810">
    <property type="entry name" value="F-box_dom"/>
</dbReference>
<dbReference type="Proteomes" id="UP001415857">
    <property type="component" value="Unassembled WGS sequence"/>
</dbReference>
<dbReference type="InterPro" id="IPR050796">
    <property type="entry name" value="SCF_F-box_component"/>
</dbReference>
<dbReference type="EMBL" id="JBBPBK010000003">
    <property type="protein sequence ID" value="KAK9287824.1"/>
    <property type="molecule type" value="Genomic_DNA"/>
</dbReference>
<dbReference type="PANTHER" id="PTHR31672">
    <property type="entry name" value="BNACNNG10540D PROTEIN"/>
    <property type="match status" value="1"/>
</dbReference>
<dbReference type="InterPro" id="IPR011043">
    <property type="entry name" value="Gal_Oxase/kelch_b-propeller"/>
</dbReference>
<keyword evidence="3" id="KW-1185">Reference proteome</keyword>
<dbReference type="PROSITE" id="PS50181">
    <property type="entry name" value="FBOX"/>
    <property type="match status" value="1"/>
</dbReference>
<dbReference type="SUPFAM" id="SSF81383">
    <property type="entry name" value="F-box domain"/>
    <property type="match status" value="1"/>
</dbReference>
<sequence length="378" mass="41891">MPSLPPEIIVDILSRLPVKSLCRFRCVSKPWRTLISDPHFSKMHLTRTQNHPHNERLLLMADDSLYTVEYNESSSENVAIAVELDIPCVKSPNAILGSCDGLLLVAAGLADTCFLLNPSTRESIELPNSPFGAESCDNFSIYGFGYDSSIDDYKVVKICFDDDDEAVCSKGIVSVYSLRANSWRRIEDSPFCHSVNDLSPPGVLLNGALHWLVWSHRGSDILGVIACLDLVDEKFRDVPPPNLDESFAQHTLGVLGGCLYMLVSTTFDCDGCDYDVFVMKEYGVRESWTKFTITVPQIIAEPLCFPKNGEIMWKNGEQITLYNPDEDTSRDVAIHGFPNLYEAGMHVESLVSPNNSNGIDTIAASQILARMGTQPKEA</sequence>
<evidence type="ECO:0000313" key="2">
    <source>
        <dbReference type="EMBL" id="KAK9287824.1"/>
    </source>
</evidence>
<dbReference type="CDD" id="cd22157">
    <property type="entry name" value="F-box_AtFBW1-like"/>
    <property type="match status" value="1"/>
</dbReference>
<accession>A0AAP0S5D7</accession>
<dbReference type="AlphaFoldDB" id="A0AAP0S5D7"/>
<evidence type="ECO:0000313" key="3">
    <source>
        <dbReference type="Proteomes" id="UP001415857"/>
    </source>
</evidence>
<dbReference type="InterPro" id="IPR017451">
    <property type="entry name" value="F-box-assoc_interact_dom"/>
</dbReference>
<dbReference type="Gene3D" id="1.20.1280.50">
    <property type="match status" value="1"/>
</dbReference>
<dbReference type="Pfam" id="PF07734">
    <property type="entry name" value="FBA_1"/>
    <property type="match status" value="1"/>
</dbReference>
<dbReference type="Gene3D" id="2.120.10.80">
    <property type="entry name" value="Kelch-type beta propeller"/>
    <property type="match status" value="1"/>
</dbReference>
<evidence type="ECO:0000259" key="1">
    <source>
        <dbReference type="PROSITE" id="PS50181"/>
    </source>
</evidence>
<dbReference type="Pfam" id="PF00646">
    <property type="entry name" value="F-box"/>
    <property type="match status" value="1"/>
</dbReference>
<dbReference type="NCBIfam" id="TIGR01640">
    <property type="entry name" value="F_box_assoc_1"/>
    <property type="match status" value="1"/>
</dbReference>
<organism evidence="2 3">
    <name type="scientific">Liquidambar formosana</name>
    <name type="common">Formosan gum</name>
    <dbReference type="NCBI Taxonomy" id="63359"/>
    <lineage>
        <taxon>Eukaryota</taxon>
        <taxon>Viridiplantae</taxon>
        <taxon>Streptophyta</taxon>
        <taxon>Embryophyta</taxon>
        <taxon>Tracheophyta</taxon>
        <taxon>Spermatophyta</taxon>
        <taxon>Magnoliopsida</taxon>
        <taxon>eudicotyledons</taxon>
        <taxon>Gunneridae</taxon>
        <taxon>Pentapetalae</taxon>
        <taxon>Saxifragales</taxon>
        <taxon>Altingiaceae</taxon>
        <taxon>Liquidambar</taxon>
    </lineage>
</organism>
<gene>
    <name evidence="2" type="ORF">L1049_016266</name>
</gene>
<reference evidence="2 3" key="1">
    <citation type="journal article" date="2024" name="Plant J.">
        <title>Genome sequences and population genomics reveal climatic adaptation and genomic divergence between two closely related sweetgum species.</title>
        <authorList>
            <person name="Xu W.Q."/>
            <person name="Ren C.Q."/>
            <person name="Zhang X.Y."/>
            <person name="Comes H.P."/>
            <person name="Liu X.H."/>
            <person name="Li Y.G."/>
            <person name="Kettle C.J."/>
            <person name="Jalonen R."/>
            <person name="Gaisberger H."/>
            <person name="Ma Y.Z."/>
            <person name="Qiu Y.X."/>
        </authorList>
    </citation>
    <scope>NUCLEOTIDE SEQUENCE [LARGE SCALE GENOMIC DNA]</scope>
    <source>
        <strain evidence="2">Hangzhou</strain>
    </source>
</reference>
<dbReference type="InterPro" id="IPR006527">
    <property type="entry name" value="F-box-assoc_dom_typ1"/>
</dbReference>
<feature type="domain" description="F-box" evidence="1">
    <location>
        <begin position="1"/>
        <end position="43"/>
    </location>
</feature>
<name>A0AAP0S5D7_LIQFO</name>